<feature type="compositionally biased region" description="Basic and acidic residues" evidence="1">
    <location>
        <begin position="72"/>
        <end position="81"/>
    </location>
</feature>
<sequence>MCGQRADPLRPSPQLFSALFITFLLIYKPPSRTRCGWYPVSEAKVFTGCTPLQDQAAGRFCEKSSSFPSGERISRKNLDMG</sequence>
<evidence type="ECO:0000313" key="2">
    <source>
        <dbReference type="EMBL" id="DAF45527.1"/>
    </source>
</evidence>
<feature type="region of interest" description="Disordered" evidence="1">
    <location>
        <begin position="62"/>
        <end position="81"/>
    </location>
</feature>
<dbReference type="EMBL" id="BK032514">
    <property type="protein sequence ID" value="DAF45527.1"/>
    <property type="molecule type" value="Genomic_DNA"/>
</dbReference>
<reference evidence="2" key="1">
    <citation type="journal article" date="2021" name="Proc. Natl. Acad. Sci. U.S.A.">
        <title>A Catalog of Tens of Thousands of Viruses from Human Metagenomes Reveals Hidden Associations with Chronic Diseases.</title>
        <authorList>
            <person name="Tisza M.J."/>
            <person name="Buck C.B."/>
        </authorList>
    </citation>
    <scope>NUCLEOTIDE SEQUENCE</scope>
    <source>
        <strain evidence="2">CtBLh2</strain>
    </source>
</reference>
<name>A0A8S5S4A5_9CAUD</name>
<evidence type="ECO:0000256" key="1">
    <source>
        <dbReference type="SAM" id="MobiDB-lite"/>
    </source>
</evidence>
<organism evidence="2">
    <name type="scientific">Siphoviridae sp. ctBLh2</name>
    <dbReference type="NCBI Taxonomy" id="2827803"/>
    <lineage>
        <taxon>Viruses</taxon>
        <taxon>Duplodnaviria</taxon>
        <taxon>Heunggongvirae</taxon>
        <taxon>Uroviricota</taxon>
        <taxon>Caudoviricetes</taxon>
    </lineage>
</organism>
<accession>A0A8S5S4A5</accession>
<protein>
    <submittedName>
        <fullName evidence="2">Uncharacterized protein</fullName>
    </submittedName>
</protein>
<proteinExistence type="predicted"/>